<dbReference type="GO" id="GO:0051536">
    <property type="term" value="F:iron-sulfur cluster binding"/>
    <property type="evidence" value="ECO:0007669"/>
    <property type="project" value="UniProtKB-KW"/>
</dbReference>
<dbReference type="InterPro" id="IPR017900">
    <property type="entry name" value="4Fe4S_Fe_S_CS"/>
</dbReference>
<gene>
    <name evidence="5" type="ORF">FC774_12865</name>
    <name evidence="6" type="ORF">FDB51_09440</name>
</gene>
<evidence type="ECO:0000256" key="2">
    <source>
        <dbReference type="ARBA" id="ARBA00023004"/>
    </source>
</evidence>
<dbReference type="InterPro" id="IPR052977">
    <property type="entry name" value="Polyferredoxin-like_ET"/>
</dbReference>
<protein>
    <submittedName>
        <fullName evidence="6">4Fe-4S dicluster domain-containing protein</fullName>
    </submittedName>
</protein>
<reference evidence="7 8" key="1">
    <citation type="submission" date="2019-04" db="EMBL/GenBank/DDBJ databases">
        <title>Genome sequencing of Clostridium botulinum Groups I-IV and Clostridium butyricum.</title>
        <authorList>
            <person name="Brunt J."/>
            <person name="Van Vliet A.H.M."/>
            <person name="Stringer S.C."/>
            <person name="Carter A.T."/>
            <person name="Peck M.W."/>
        </authorList>
    </citation>
    <scope>NUCLEOTIDE SEQUENCE [LARGE SCALE GENOMIC DNA]</scope>
    <source>
        <strain evidence="5 8">1605</strain>
        <strain evidence="6 7">CB-K-33E</strain>
    </source>
</reference>
<dbReference type="Proteomes" id="UP000473681">
    <property type="component" value="Unassembled WGS sequence"/>
</dbReference>
<evidence type="ECO:0000256" key="1">
    <source>
        <dbReference type="ARBA" id="ARBA00022723"/>
    </source>
</evidence>
<proteinExistence type="predicted"/>
<keyword evidence="1" id="KW-0479">Metal-binding</keyword>
<evidence type="ECO:0000256" key="3">
    <source>
        <dbReference type="ARBA" id="ARBA00023014"/>
    </source>
</evidence>
<organism evidence="6 7">
    <name type="scientific">Clostridium botulinum</name>
    <dbReference type="NCBI Taxonomy" id="1491"/>
    <lineage>
        <taxon>Bacteria</taxon>
        <taxon>Bacillati</taxon>
        <taxon>Bacillota</taxon>
        <taxon>Clostridia</taxon>
        <taxon>Eubacteriales</taxon>
        <taxon>Clostridiaceae</taxon>
        <taxon>Clostridium</taxon>
    </lineage>
</organism>
<dbReference type="InterPro" id="IPR017896">
    <property type="entry name" value="4Fe4S_Fe-S-bd"/>
</dbReference>
<dbReference type="PROSITE" id="PS00198">
    <property type="entry name" value="4FE4S_FER_1"/>
    <property type="match status" value="1"/>
</dbReference>
<dbReference type="SUPFAM" id="SSF54862">
    <property type="entry name" value="4Fe-4S ferredoxins"/>
    <property type="match status" value="1"/>
</dbReference>
<evidence type="ECO:0000259" key="4">
    <source>
        <dbReference type="PROSITE" id="PS51379"/>
    </source>
</evidence>
<dbReference type="PROSITE" id="PS51379">
    <property type="entry name" value="4FE4S_FER_2"/>
    <property type="match status" value="2"/>
</dbReference>
<feature type="domain" description="4Fe-4S ferredoxin-type" evidence="4">
    <location>
        <begin position="1"/>
        <end position="30"/>
    </location>
</feature>
<dbReference type="Pfam" id="PF04432">
    <property type="entry name" value="FrhB_FdhB_C"/>
    <property type="match status" value="1"/>
</dbReference>
<dbReference type="PANTHER" id="PTHR43193">
    <property type="match status" value="1"/>
</dbReference>
<evidence type="ECO:0000313" key="6">
    <source>
        <dbReference type="EMBL" id="NFN35350.1"/>
    </source>
</evidence>
<evidence type="ECO:0000313" key="7">
    <source>
        <dbReference type="Proteomes" id="UP000473681"/>
    </source>
</evidence>
<dbReference type="GO" id="GO:0046872">
    <property type="term" value="F:metal ion binding"/>
    <property type="evidence" value="ECO:0007669"/>
    <property type="project" value="UniProtKB-KW"/>
</dbReference>
<dbReference type="InterPro" id="IPR007525">
    <property type="entry name" value="FrhB_FdhB_C"/>
</dbReference>
<dbReference type="EMBL" id="SWVK01000011">
    <property type="protein sequence ID" value="NFN35350.1"/>
    <property type="molecule type" value="Genomic_DNA"/>
</dbReference>
<sequence length="386" mass="44425">MIKLTKKSDCCGCHACSNICPKQCISIKNDNEGFWYPEIDKDKCIDCGLCEKVCPIINKIDKDEKQIVSYACKNKDNETRNKSSSGGVFTLLCEYVISKNGVVLGAAFNNEFEVNHMYAKTLEQCEKFRGSKYVQSKIGNTYRQAKEFLEDGRIILFSGTQCQIKGLNLFLNKEYDNLITTDIICHGVPSPKVFNIYKESLIQKYNSCIKDIRFRDKANGWKKFSYVTEFKNNKIYSKTLNDDIYMKGFLDNLYLRPSCYECKAKNFLSSSDISLADYWGVQNIHSEFDDDKGTSLVLVNSKKGQDIFNEISHNMDFIKTDLDYAISNNQCIVRPVKYNPKREKFFSELNDDNIEEIINKYTKVTFMQKVKGKAFGALRKVKNLIT</sequence>
<evidence type="ECO:0000313" key="5">
    <source>
        <dbReference type="EMBL" id="NFF88749.1"/>
    </source>
</evidence>
<dbReference type="RefSeq" id="WP_061282496.1">
    <property type="nucleotide sequence ID" value="NZ_LFOM01000042.1"/>
</dbReference>
<accession>A0A6B4PKN4</accession>
<name>A0A6B4PKN4_CLOBO</name>
<dbReference type="EMBL" id="SWOV01000038">
    <property type="protein sequence ID" value="NFF88749.1"/>
    <property type="molecule type" value="Genomic_DNA"/>
</dbReference>
<comment type="caution">
    <text evidence="6">The sequence shown here is derived from an EMBL/GenBank/DDBJ whole genome shotgun (WGS) entry which is preliminary data.</text>
</comment>
<keyword evidence="3" id="KW-0411">Iron-sulfur</keyword>
<keyword evidence="2" id="KW-0408">Iron</keyword>
<dbReference type="PANTHER" id="PTHR43193:SF2">
    <property type="entry name" value="POLYFERREDOXIN PROTEIN FWDF"/>
    <property type="match status" value="1"/>
</dbReference>
<feature type="domain" description="4Fe-4S ferredoxin-type" evidence="4">
    <location>
        <begin position="35"/>
        <end position="65"/>
    </location>
</feature>
<dbReference type="Gene3D" id="3.30.70.20">
    <property type="match status" value="1"/>
</dbReference>
<dbReference type="Pfam" id="PF12838">
    <property type="entry name" value="Fer4_7"/>
    <property type="match status" value="1"/>
</dbReference>
<evidence type="ECO:0000313" key="8">
    <source>
        <dbReference type="Proteomes" id="UP000476820"/>
    </source>
</evidence>
<dbReference type="Pfam" id="PF04422">
    <property type="entry name" value="FrhB_FdhB_N"/>
    <property type="match status" value="1"/>
</dbReference>
<dbReference type="AlphaFoldDB" id="A0A6B4PKN4"/>
<dbReference type="Proteomes" id="UP000476820">
    <property type="component" value="Unassembled WGS sequence"/>
</dbReference>
<dbReference type="InterPro" id="IPR007516">
    <property type="entry name" value="Co_F420_Hydgase/DH_bsu_N"/>
</dbReference>